<organism evidence="2 3">
    <name type="scientific">Stephania japonica</name>
    <dbReference type="NCBI Taxonomy" id="461633"/>
    <lineage>
        <taxon>Eukaryota</taxon>
        <taxon>Viridiplantae</taxon>
        <taxon>Streptophyta</taxon>
        <taxon>Embryophyta</taxon>
        <taxon>Tracheophyta</taxon>
        <taxon>Spermatophyta</taxon>
        <taxon>Magnoliopsida</taxon>
        <taxon>Ranunculales</taxon>
        <taxon>Menispermaceae</taxon>
        <taxon>Menispermoideae</taxon>
        <taxon>Cissampelideae</taxon>
        <taxon>Stephania</taxon>
    </lineage>
</organism>
<proteinExistence type="predicted"/>
<dbReference type="AlphaFoldDB" id="A0AAP0HVV2"/>
<gene>
    <name evidence="2" type="ORF">Sjap_020752</name>
</gene>
<sequence>MLSADQVIEKLKDDGDFDKLRLKIIRKLKENEELRNSIISEVKQSAAINRAGVENLKPRQLSDAIHEEIGNKVMSQISDALWQVIRSNDGMHGEIRETVESVYNTLLNPREKDVDEVEPYPGNGPKPVQNEALSSSPATATCERENSPSCSESKDLPGFSGDNCIQPDNGQEEQREETKVGMDQDQECVAEMKHEPDTREMSPSDASVPLGFGESVNNPQLCDGSDADDPDLPPGFG</sequence>
<comment type="caution">
    <text evidence="2">The sequence shown here is derived from an EMBL/GenBank/DDBJ whole genome shotgun (WGS) entry which is preliminary data.</text>
</comment>
<dbReference type="PANTHER" id="PTHR34356">
    <property type="entry name" value="ANTIGENIC HEAT-STABLE PROTEIN"/>
    <property type="match status" value="1"/>
</dbReference>
<dbReference type="PANTHER" id="PTHR34356:SF3">
    <property type="entry name" value="EXPRESSED PROTEIN"/>
    <property type="match status" value="1"/>
</dbReference>
<feature type="compositionally biased region" description="Basic and acidic residues" evidence="1">
    <location>
        <begin position="190"/>
        <end position="202"/>
    </location>
</feature>
<feature type="region of interest" description="Disordered" evidence="1">
    <location>
        <begin position="109"/>
        <end position="237"/>
    </location>
</feature>
<evidence type="ECO:0000313" key="2">
    <source>
        <dbReference type="EMBL" id="KAK9103498.1"/>
    </source>
</evidence>
<keyword evidence="3" id="KW-1185">Reference proteome</keyword>
<evidence type="ECO:0000313" key="3">
    <source>
        <dbReference type="Proteomes" id="UP001417504"/>
    </source>
</evidence>
<protein>
    <submittedName>
        <fullName evidence="2">Uncharacterized protein</fullName>
    </submittedName>
</protein>
<name>A0AAP0HVV2_9MAGN</name>
<evidence type="ECO:0000256" key="1">
    <source>
        <dbReference type="SAM" id="MobiDB-lite"/>
    </source>
</evidence>
<feature type="compositionally biased region" description="Basic and acidic residues" evidence="1">
    <location>
        <begin position="172"/>
        <end position="182"/>
    </location>
</feature>
<dbReference type="EMBL" id="JBBNAE010000008">
    <property type="protein sequence ID" value="KAK9103498.1"/>
    <property type="molecule type" value="Genomic_DNA"/>
</dbReference>
<dbReference type="Proteomes" id="UP001417504">
    <property type="component" value="Unassembled WGS sequence"/>
</dbReference>
<reference evidence="2 3" key="1">
    <citation type="submission" date="2024-01" db="EMBL/GenBank/DDBJ databases">
        <title>Genome assemblies of Stephania.</title>
        <authorList>
            <person name="Yang L."/>
        </authorList>
    </citation>
    <scope>NUCLEOTIDE SEQUENCE [LARGE SCALE GENOMIC DNA]</scope>
    <source>
        <strain evidence="2">QJT</strain>
        <tissue evidence="2">Leaf</tissue>
    </source>
</reference>
<accession>A0AAP0HVV2</accession>